<dbReference type="NCBIfam" id="NF009498">
    <property type="entry name" value="PRK12858.1"/>
    <property type="match status" value="1"/>
</dbReference>
<evidence type="ECO:0000313" key="3">
    <source>
        <dbReference type="EMBL" id="SNS26085.1"/>
    </source>
</evidence>
<dbReference type="InterPro" id="IPR002915">
    <property type="entry name" value="DeoC/FbaB/LacD_aldolase"/>
</dbReference>
<dbReference type="AlphaFoldDB" id="A0A239D0Y5"/>
<accession>A0A239D0Y5</accession>
<keyword evidence="2" id="KW-0456">Lyase</keyword>
<dbReference type="EMBL" id="FZOY01000001">
    <property type="protein sequence ID" value="SNS26085.1"/>
    <property type="molecule type" value="Genomic_DNA"/>
</dbReference>
<organism evidence="3 4">
    <name type="scientific">Tropicimonas sediminicola</name>
    <dbReference type="NCBI Taxonomy" id="1031541"/>
    <lineage>
        <taxon>Bacteria</taxon>
        <taxon>Pseudomonadati</taxon>
        <taxon>Pseudomonadota</taxon>
        <taxon>Alphaproteobacteria</taxon>
        <taxon>Rhodobacterales</taxon>
        <taxon>Roseobacteraceae</taxon>
        <taxon>Tropicimonas</taxon>
    </lineage>
</organism>
<dbReference type="InterPro" id="IPR013785">
    <property type="entry name" value="Aldolase_TIM"/>
</dbReference>
<name>A0A239D0Y5_9RHOB</name>
<dbReference type="PANTHER" id="PTHR39340:SF1">
    <property type="entry name" value="SULFOFRUCTOSEPHOSPHATE ALDOLASE"/>
    <property type="match status" value="1"/>
</dbReference>
<sequence length="342" mass="37017">MMELTPGKLWGLRRMADANGIFKMTAVDQRPPIKGPIAAHLGLEQAPWEEVARFKGLLIETLQAQSTAMLLDPHYAIPYGIGALSPTKGLVVTLEDSVFAETPGGRLSSDIDDWSVAKIKRMSGDAVKVLAWYRPDADAEVVQKQNDYVKRIGEECARYDIPFLLEMLVYPLAADAHQTKDYVEMKGKKADDVLATVEEFAKPDYGVDVFKLESPVNAADADGSAEVQAVFDEMGRLAGRPWVMLSAGAGKAEFRKVLEHAFAAGASGFLAGRAIWLDAFRAYPDWAAIEAGLRGGAVDYMSDISALADAHAADWSKHACYGAGGARFSPADASFRHGYASI</sequence>
<dbReference type="InterPro" id="IPR050552">
    <property type="entry name" value="LacD_aldolase"/>
</dbReference>
<gene>
    <name evidence="3" type="ORF">SAMN05421757_101591</name>
</gene>
<proteinExistence type="inferred from homology"/>
<evidence type="ECO:0000256" key="2">
    <source>
        <dbReference type="ARBA" id="ARBA00023239"/>
    </source>
</evidence>
<reference evidence="3 4" key="1">
    <citation type="submission" date="2017-06" db="EMBL/GenBank/DDBJ databases">
        <authorList>
            <person name="Kim H.J."/>
            <person name="Triplett B.A."/>
        </authorList>
    </citation>
    <scope>NUCLEOTIDE SEQUENCE [LARGE SCALE GENOMIC DNA]</scope>
    <source>
        <strain evidence="3 4">DSM 29339</strain>
    </source>
</reference>
<dbReference type="Pfam" id="PF01791">
    <property type="entry name" value="DeoC"/>
    <property type="match status" value="1"/>
</dbReference>
<evidence type="ECO:0000256" key="1">
    <source>
        <dbReference type="ARBA" id="ARBA00008679"/>
    </source>
</evidence>
<dbReference type="SMART" id="SM01133">
    <property type="entry name" value="DeoC"/>
    <property type="match status" value="1"/>
</dbReference>
<keyword evidence="4" id="KW-1185">Reference proteome</keyword>
<evidence type="ECO:0000313" key="4">
    <source>
        <dbReference type="Proteomes" id="UP000198426"/>
    </source>
</evidence>
<dbReference type="PANTHER" id="PTHR39340">
    <property type="entry name" value="SULFOFRUCTOSEPHOSPHATE ALDOLASE"/>
    <property type="match status" value="1"/>
</dbReference>
<comment type="similarity">
    <text evidence="1">Belongs to the aldolase LacD family.</text>
</comment>
<dbReference type="Proteomes" id="UP000198426">
    <property type="component" value="Unassembled WGS sequence"/>
</dbReference>
<dbReference type="SUPFAM" id="SSF51569">
    <property type="entry name" value="Aldolase"/>
    <property type="match status" value="1"/>
</dbReference>
<dbReference type="GO" id="GO:1902777">
    <property type="term" value="P:6-sulfoquinovose(1-) catabolic process"/>
    <property type="evidence" value="ECO:0007669"/>
    <property type="project" value="TreeGrafter"/>
</dbReference>
<dbReference type="GO" id="GO:0061595">
    <property type="term" value="F:6-deoxy-6-sulfofructose-1-phosphate aldolase activity"/>
    <property type="evidence" value="ECO:0007669"/>
    <property type="project" value="TreeGrafter"/>
</dbReference>
<protein>
    <submittedName>
        <fullName evidence="3">Tagatose-bisphosphate aldolase</fullName>
    </submittedName>
</protein>
<dbReference type="Gene3D" id="3.20.20.70">
    <property type="entry name" value="Aldolase class I"/>
    <property type="match status" value="1"/>
</dbReference>